<dbReference type="PANTHER" id="PTHR24138:SF12">
    <property type="entry name" value="PATATIN FAMILY PROTEIN"/>
    <property type="match status" value="1"/>
</dbReference>
<gene>
    <name evidence="4" type="ORF">BI344_22530</name>
</gene>
<dbReference type="PANTHER" id="PTHR24138">
    <property type="entry name" value="INTRACELLLAR PHOSPHOLIPASE A FAMILY"/>
    <property type="match status" value="1"/>
</dbReference>
<dbReference type="EMBL" id="MKCT01000006">
    <property type="protein sequence ID" value="OHX20886.1"/>
    <property type="molecule type" value="Genomic_DNA"/>
</dbReference>
<dbReference type="Proteomes" id="UP000180280">
    <property type="component" value="Unassembled WGS sequence"/>
</dbReference>
<sequence length="282" mass="31654">MLAAALAKGVDAQRLPELFTTHGRDIFRTKLGWWPVSMLNLGLWGPRYSNRGLIETLQQEELLGEAAFQQLQHRLMIPALNLTQGKTRIFKTQHHPDYTTDGRVRLLDAVMASAAAPVFFPIYEFDNRRYADGGLVANSPALIAVHEAETKLGVDPSDIHLMMIGTRSTYHTDDSKAPLQRGIFGAHGWRFWKGWKANLIESTLSAQELLHQDMLRHKIEARLLHIDTSIKPSEHSALGLDKYSKHANGPLAGAALSEMQSISTKPLFRQWLSHTADTPNFF</sequence>
<dbReference type="Gene3D" id="3.40.1090.10">
    <property type="entry name" value="Cytosolic phospholipase A2 catalytic domain"/>
    <property type="match status" value="1"/>
</dbReference>
<evidence type="ECO:0000256" key="1">
    <source>
        <dbReference type="ARBA" id="ARBA00023098"/>
    </source>
</evidence>
<keyword evidence="1" id="KW-0443">Lipid metabolism</keyword>
<reference evidence="4 5" key="1">
    <citation type="submission" date="2016-09" db="EMBL/GenBank/DDBJ databases">
        <title>Chromobacterium muskegensis sp. nov., an insecticidal bacterium isolated from Sphagnum bogs.</title>
        <authorList>
            <person name="Sparks M.E."/>
            <person name="Blackburn M.B."/>
            <person name="Gundersen-Rindal D.E."/>
            <person name="Mitchell A."/>
            <person name="Farrar R."/>
            <person name="Kuhar D."/>
        </authorList>
    </citation>
    <scope>NUCLEOTIDE SEQUENCE [LARGE SCALE GENOMIC DNA]</scope>
    <source>
        <strain evidence="4 5">14B-1</strain>
    </source>
</reference>
<comment type="caution">
    <text evidence="2">Lacks conserved residue(s) required for the propagation of feature annotation.</text>
</comment>
<evidence type="ECO:0000313" key="5">
    <source>
        <dbReference type="Proteomes" id="UP000180280"/>
    </source>
</evidence>
<protein>
    <recommendedName>
        <fullName evidence="3">PNPLA domain-containing protein</fullName>
    </recommendedName>
</protein>
<dbReference type="InterPro" id="IPR002641">
    <property type="entry name" value="PNPLA_dom"/>
</dbReference>
<comment type="caution">
    <text evidence="4">The sequence shown here is derived from an EMBL/GenBank/DDBJ whole genome shotgun (WGS) entry which is preliminary data.</text>
</comment>
<dbReference type="NCBIfam" id="NF041079">
    <property type="entry name" value="CBASS_lipase"/>
    <property type="match status" value="1"/>
</dbReference>
<evidence type="ECO:0000256" key="2">
    <source>
        <dbReference type="PROSITE-ProRule" id="PRU01161"/>
    </source>
</evidence>
<name>A0ABX3CFC1_9NEIS</name>
<dbReference type="SUPFAM" id="SSF52151">
    <property type="entry name" value="FabD/lysophospholipase-like"/>
    <property type="match status" value="1"/>
</dbReference>
<feature type="domain" description="PNPLA" evidence="3">
    <location>
        <begin position="1"/>
        <end position="145"/>
    </location>
</feature>
<evidence type="ECO:0000313" key="4">
    <source>
        <dbReference type="EMBL" id="OHX20886.1"/>
    </source>
</evidence>
<dbReference type="PROSITE" id="PS51635">
    <property type="entry name" value="PNPLA"/>
    <property type="match status" value="1"/>
</dbReference>
<feature type="short sequence motif" description="DGA/G" evidence="2">
    <location>
        <begin position="132"/>
        <end position="134"/>
    </location>
</feature>
<dbReference type="Pfam" id="PF01734">
    <property type="entry name" value="Patatin"/>
    <property type="match status" value="1"/>
</dbReference>
<proteinExistence type="predicted"/>
<evidence type="ECO:0000259" key="3">
    <source>
        <dbReference type="PROSITE" id="PS51635"/>
    </source>
</evidence>
<keyword evidence="5" id="KW-1185">Reference proteome</keyword>
<dbReference type="InterPro" id="IPR047156">
    <property type="entry name" value="Teg/CotR/CapV-like"/>
</dbReference>
<organism evidence="4 5">
    <name type="scientific">Chromobacterium sphagni</name>
    <dbReference type="NCBI Taxonomy" id="1903179"/>
    <lineage>
        <taxon>Bacteria</taxon>
        <taxon>Pseudomonadati</taxon>
        <taxon>Pseudomonadota</taxon>
        <taxon>Betaproteobacteria</taxon>
        <taxon>Neisseriales</taxon>
        <taxon>Chromobacteriaceae</taxon>
        <taxon>Chromobacterium</taxon>
    </lineage>
</organism>
<accession>A0ABX3CFC1</accession>
<dbReference type="InterPro" id="IPR016035">
    <property type="entry name" value="Acyl_Trfase/lysoPLipase"/>
</dbReference>